<gene>
    <name evidence="2" type="ORF">GBZ26_01965</name>
</gene>
<feature type="chain" id="PRO_5045461436" description="DUF5666 domain-containing protein" evidence="1">
    <location>
        <begin position="35"/>
        <end position="207"/>
    </location>
</feature>
<evidence type="ECO:0008006" key="4">
    <source>
        <dbReference type="Google" id="ProtNLM"/>
    </source>
</evidence>
<accession>A0ABX2KN20</accession>
<name>A0ABX2KN20_9PROT</name>
<dbReference type="Proteomes" id="UP000639419">
    <property type="component" value="Unassembled WGS sequence"/>
</dbReference>
<proteinExistence type="predicted"/>
<dbReference type="RefSeq" id="WP_174437359.1">
    <property type="nucleotide sequence ID" value="NZ_BAABCC010000017.1"/>
</dbReference>
<comment type="caution">
    <text evidence="2">The sequence shown here is derived from an EMBL/GenBank/DDBJ whole genome shotgun (WGS) entry which is preliminary data.</text>
</comment>
<evidence type="ECO:0000256" key="1">
    <source>
        <dbReference type="SAM" id="SignalP"/>
    </source>
</evidence>
<keyword evidence="3" id="KW-1185">Reference proteome</keyword>
<evidence type="ECO:0000313" key="2">
    <source>
        <dbReference type="EMBL" id="NUB17991.1"/>
    </source>
</evidence>
<organism evidence="2 3">
    <name type="scientific">Azospirillum formosense</name>
    <dbReference type="NCBI Taxonomy" id="861533"/>
    <lineage>
        <taxon>Bacteria</taxon>
        <taxon>Pseudomonadati</taxon>
        <taxon>Pseudomonadota</taxon>
        <taxon>Alphaproteobacteria</taxon>
        <taxon>Rhodospirillales</taxon>
        <taxon>Azospirillaceae</taxon>
        <taxon>Azospirillum</taxon>
    </lineage>
</organism>
<keyword evidence="1" id="KW-0732">Signal</keyword>
<evidence type="ECO:0000313" key="3">
    <source>
        <dbReference type="Proteomes" id="UP000639419"/>
    </source>
</evidence>
<feature type="signal peptide" evidence="1">
    <location>
        <begin position="1"/>
        <end position="34"/>
    </location>
</feature>
<dbReference type="EMBL" id="WHOR01000007">
    <property type="protein sequence ID" value="NUB17991.1"/>
    <property type="molecule type" value="Genomic_DNA"/>
</dbReference>
<reference evidence="2 3" key="1">
    <citation type="submission" date="2019-10" db="EMBL/GenBank/DDBJ databases">
        <title>Genome sequence of Azospirillum formosense CC-Nfb-7.</title>
        <authorList>
            <person name="Ambrosini A."/>
            <person name="Sant'Anna F.H."/>
            <person name="Cassan F.D."/>
            <person name="Souza E.M."/>
            <person name="Passaglia L.M.P."/>
        </authorList>
    </citation>
    <scope>NUCLEOTIDE SEQUENCE [LARGE SCALE GENOMIC DNA]</scope>
    <source>
        <strain evidence="2 3">CC-NFb-7</strain>
    </source>
</reference>
<protein>
    <recommendedName>
        <fullName evidence="4">DUF5666 domain-containing protein</fullName>
    </recommendedName>
</protein>
<sequence length="207" mass="21281">MKRRATLPTVTATAVGILCGALLAAVTVPHPASAQSRPVLTNVIPESAAVTLHAKITGIDADKRKVTLAGRSGTPVSVMAGPAVRLEMLKVGDTVDAQFYRSVAFMVSQPGTPVPEDEVQQAVARPAEAPGGIGVQVTRLSGLVVGIDLGANSVDLVNPNGGEVYTVSVTDPARQAKLPSLKVGDTITAVVSEAIAVSIEPARKSWF</sequence>